<reference evidence="2 3" key="1">
    <citation type="submission" date="2016-10" db="EMBL/GenBank/DDBJ databases">
        <authorList>
            <person name="de Groot N.N."/>
        </authorList>
    </citation>
    <scope>NUCLEOTIDE SEQUENCE [LARGE SCALE GENOMIC DNA]</scope>
    <source>
        <strain evidence="2 3">JCM 11308</strain>
    </source>
</reference>
<gene>
    <name evidence="2" type="ORF">SAMN05444580_110155</name>
</gene>
<dbReference type="STRING" id="168276.SAMN05444580_110155"/>
<proteinExistence type="predicted"/>
<sequence>MPRRNHHRRAEPPSPLGGSQARVESGPAGYDGEQYQVRQIPGARATKTYRCPGCDHEIRPGVAHLVAWPADAIGGAEDRRHWHSGCWNGRGSRGITRRWS</sequence>
<accession>A0A1G7AEF3</accession>
<organism evidence="2 3">
    <name type="scientific">Rhodococcus tukisamuensis</name>
    <dbReference type="NCBI Taxonomy" id="168276"/>
    <lineage>
        <taxon>Bacteria</taxon>
        <taxon>Bacillati</taxon>
        <taxon>Actinomycetota</taxon>
        <taxon>Actinomycetes</taxon>
        <taxon>Mycobacteriales</taxon>
        <taxon>Nocardiaceae</taxon>
        <taxon>Rhodococcus</taxon>
    </lineage>
</organism>
<dbReference type="Proteomes" id="UP000199417">
    <property type="component" value="Unassembled WGS sequence"/>
</dbReference>
<dbReference type="EMBL" id="FNAB01000010">
    <property type="protein sequence ID" value="SDE13192.1"/>
    <property type="molecule type" value="Genomic_DNA"/>
</dbReference>
<evidence type="ECO:0000313" key="2">
    <source>
        <dbReference type="EMBL" id="SDE13192.1"/>
    </source>
</evidence>
<evidence type="ECO:0000256" key="1">
    <source>
        <dbReference type="SAM" id="MobiDB-lite"/>
    </source>
</evidence>
<dbReference type="RefSeq" id="WP_072844846.1">
    <property type="nucleotide sequence ID" value="NZ_FNAB01000010.1"/>
</dbReference>
<feature type="region of interest" description="Disordered" evidence="1">
    <location>
        <begin position="1"/>
        <end position="33"/>
    </location>
</feature>
<dbReference type="AlphaFoldDB" id="A0A1G7AEF3"/>
<name>A0A1G7AEF3_9NOCA</name>
<evidence type="ECO:0000313" key="3">
    <source>
        <dbReference type="Proteomes" id="UP000199417"/>
    </source>
</evidence>
<evidence type="ECO:0008006" key="4">
    <source>
        <dbReference type="Google" id="ProtNLM"/>
    </source>
</evidence>
<keyword evidence="3" id="KW-1185">Reference proteome</keyword>
<protein>
    <recommendedName>
        <fullName evidence="4">ATP/GTP-binding protein</fullName>
    </recommendedName>
</protein>